<feature type="repeat" description="ANK" evidence="3">
    <location>
        <begin position="148"/>
        <end position="180"/>
    </location>
</feature>
<keyword evidence="5" id="KW-1185">Reference proteome</keyword>
<dbReference type="Gene3D" id="1.25.40.20">
    <property type="entry name" value="Ankyrin repeat-containing domain"/>
    <property type="match status" value="2"/>
</dbReference>
<feature type="repeat" description="ANK" evidence="3">
    <location>
        <begin position="181"/>
        <end position="213"/>
    </location>
</feature>
<gene>
    <name evidence="4" type="ORF">F1728_20475</name>
</gene>
<dbReference type="RefSeq" id="WP_155365646.1">
    <property type="nucleotide sequence ID" value="NZ_CP043930.1"/>
</dbReference>
<dbReference type="InterPro" id="IPR002110">
    <property type="entry name" value="Ankyrin_rpt"/>
</dbReference>
<reference evidence="4 5" key="1">
    <citation type="submission" date="2019-09" db="EMBL/GenBank/DDBJ databases">
        <title>Gimesia benthica sp. nov., a novel bacterium isolated from deep-sea water of the Northwest Indian Ocean.</title>
        <authorList>
            <person name="Dai X."/>
        </authorList>
    </citation>
    <scope>NUCLEOTIDE SEQUENCE [LARGE SCALE GENOMIC DNA]</scope>
    <source>
        <strain evidence="4 5">E7</strain>
    </source>
</reference>
<organism evidence="4 5">
    <name type="scientific">Gimesia benthica</name>
    <dbReference type="NCBI Taxonomy" id="2608982"/>
    <lineage>
        <taxon>Bacteria</taxon>
        <taxon>Pseudomonadati</taxon>
        <taxon>Planctomycetota</taxon>
        <taxon>Planctomycetia</taxon>
        <taxon>Planctomycetales</taxon>
        <taxon>Planctomycetaceae</taxon>
        <taxon>Gimesia</taxon>
    </lineage>
</organism>
<dbReference type="PROSITE" id="PS50297">
    <property type="entry name" value="ANK_REP_REGION"/>
    <property type="match status" value="3"/>
</dbReference>
<keyword evidence="2 3" id="KW-0040">ANK repeat</keyword>
<evidence type="ECO:0000256" key="1">
    <source>
        <dbReference type="ARBA" id="ARBA00022737"/>
    </source>
</evidence>
<dbReference type="SMART" id="SM00248">
    <property type="entry name" value="ANK"/>
    <property type="match status" value="4"/>
</dbReference>
<dbReference type="PANTHER" id="PTHR24198">
    <property type="entry name" value="ANKYRIN REPEAT AND PROTEIN KINASE DOMAIN-CONTAINING PROTEIN"/>
    <property type="match status" value="1"/>
</dbReference>
<dbReference type="AlphaFoldDB" id="A0A6I6AIJ7"/>
<keyword evidence="1" id="KW-0677">Repeat</keyword>
<proteinExistence type="predicted"/>
<dbReference type="PANTHER" id="PTHR24198:SF165">
    <property type="entry name" value="ANKYRIN REPEAT-CONTAINING PROTEIN-RELATED"/>
    <property type="match status" value="1"/>
</dbReference>
<sequence length="224" mass="25735">MLLGTVLETVTHIDYWREDSVKIPLLDDGRVDIEALRDQVDWNNLSAFESMLVTLLDYNWERLYGEIKEHPELAKLAWEDDRTLLGIAAHDGQFEIVKLLVESGADINHLCRCYTPIYGAVCSGNPEIVRYLIQRGVTKSLNYKCEWKENTPLQRAAYEGLIEIARLLIEAGADINSIDSKGRTPLDLAALRRRIEVVLLLVQHHARHQQPETTEYIEELRLDE</sequence>
<dbReference type="InterPro" id="IPR036770">
    <property type="entry name" value="Ankyrin_rpt-contain_sf"/>
</dbReference>
<protein>
    <submittedName>
        <fullName evidence="4">Ankyrin repeat domain-containing protein</fullName>
    </submittedName>
</protein>
<dbReference type="Pfam" id="PF12796">
    <property type="entry name" value="Ank_2"/>
    <property type="match status" value="2"/>
</dbReference>
<dbReference type="PROSITE" id="PS50088">
    <property type="entry name" value="ANK_REPEAT"/>
    <property type="match status" value="3"/>
</dbReference>
<evidence type="ECO:0000313" key="5">
    <source>
        <dbReference type="Proteomes" id="UP000427281"/>
    </source>
</evidence>
<dbReference type="EMBL" id="CP043930">
    <property type="protein sequence ID" value="QGQ24921.1"/>
    <property type="molecule type" value="Genomic_DNA"/>
</dbReference>
<dbReference type="Proteomes" id="UP000427281">
    <property type="component" value="Chromosome"/>
</dbReference>
<dbReference type="SUPFAM" id="SSF48403">
    <property type="entry name" value="Ankyrin repeat"/>
    <property type="match status" value="1"/>
</dbReference>
<accession>A0A6I6AIJ7</accession>
<evidence type="ECO:0000256" key="2">
    <source>
        <dbReference type="ARBA" id="ARBA00023043"/>
    </source>
</evidence>
<evidence type="ECO:0000256" key="3">
    <source>
        <dbReference type="PROSITE-ProRule" id="PRU00023"/>
    </source>
</evidence>
<dbReference type="KEGG" id="gim:F1728_20475"/>
<name>A0A6I6AIJ7_9PLAN</name>
<evidence type="ECO:0000313" key="4">
    <source>
        <dbReference type="EMBL" id="QGQ24921.1"/>
    </source>
</evidence>
<feature type="repeat" description="ANK" evidence="3">
    <location>
        <begin position="80"/>
        <end position="112"/>
    </location>
</feature>